<dbReference type="PANTHER" id="PTHR42923:SF17">
    <property type="entry name" value="AMINE OXIDASE DOMAIN-CONTAINING PROTEIN"/>
    <property type="match status" value="1"/>
</dbReference>
<proteinExistence type="predicted"/>
<dbReference type="InterPro" id="IPR036188">
    <property type="entry name" value="FAD/NAD-bd_sf"/>
</dbReference>
<dbReference type="PANTHER" id="PTHR42923">
    <property type="entry name" value="PROTOPORPHYRINOGEN OXIDASE"/>
    <property type="match status" value="1"/>
</dbReference>
<dbReference type="Proteomes" id="UP001158049">
    <property type="component" value="Unassembled WGS sequence"/>
</dbReference>
<evidence type="ECO:0000313" key="3">
    <source>
        <dbReference type="Proteomes" id="UP001158049"/>
    </source>
</evidence>
<evidence type="ECO:0000259" key="1">
    <source>
        <dbReference type="Pfam" id="PF01593"/>
    </source>
</evidence>
<comment type="caution">
    <text evidence="2">The sequence shown here is derived from an EMBL/GenBank/DDBJ whole genome shotgun (WGS) entry which is preliminary data.</text>
</comment>
<dbReference type="Pfam" id="PF01593">
    <property type="entry name" value="Amino_oxidase"/>
    <property type="match status" value="1"/>
</dbReference>
<dbReference type="InterPro" id="IPR002937">
    <property type="entry name" value="Amino_oxidase"/>
</dbReference>
<keyword evidence="3" id="KW-1185">Reference proteome</keyword>
<dbReference type="Gene3D" id="3.50.50.60">
    <property type="entry name" value="FAD/NAD(P)-binding domain"/>
    <property type="match status" value="1"/>
</dbReference>
<dbReference type="EMBL" id="FXUL01000006">
    <property type="protein sequence ID" value="SMP59597.1"/>
    <property type="molecule type" value="Genomic_DNA"/>
</dbReference>
<dbReference type="RefSeq" id="WP_283442221.1">
    <property type="nucleotide sequence ID" value="NZ_FXUL01000006.1"/>
</dbReference>
<accession>A0ABY1Q5F8</accession>
<gene>
    <name evidence="2" type="ORF">SAMN06295970_106113</name>
</gene>
<evidence type="ECO:0000313" key="2">
    <source>
        <dbReference type="EMBL" id="SMP59597.1"/>
    </source>
</evidence>
<sequence length="454" mass="48516">MHRQAPDSSPSAGKPEGRRIAVVGAGIAGLASAWLLSSRHDVTLYEASDYLGGQARTVDASLDGISHPIDTGFLAFNQPDHPNFTALLDHLGVESTGTGMSISFSLGQPGLEWAGSSPATVFGQKRKLLRPRFWRVLADLSRFNRQSVAWLAAHPHDNLSLRDFLQAGGYSDAFAAWCLMPMGAAVWPCASGQVLDYPLASFVRFCRNHGLMQAFGRPAWRAVAGGGRECVRKLAAGVGRIRLACPVRHVHRAAFGALVETADDCRRYDDVVLACHSEQALALLGRGATGDERRLLQAIRYEASRAVLHTDTSLLPRNPALWSTWNYRAASDGPGDAPYGMSCLINHLQPLPCETPAIVSMAPARAPAPGSVIAEFDYAHPLFDGAAVAAQRELAGRVGHDGIWLCGAWNGHGFHEDSLKSALRLANAMGCHAPWQPAAAAEVIGRGAPLPHAA</sequence>
<name>A0ABY1Q5F8_9BURK</name>
<dbReference type="InterPro" id="IPR050464">
    <property type="entry name" value="Zeta_carotene_desat/Oxidored"/>
</dbReference>
<organism evidence="2 3">
    <name type="scientific">Noviherbaspirillum suwonense</name>
    <dbReference type="NCBI Taxonomy" id="1224511"/>
    <lineage>
        <taxon>Bacteria</taxon>
        <taxon>Pseudomonadati</taxon>
        <taxon>Pseudomonadota</taxon>
        <taxon>Betaproteobacteria</taxon>
        <taxon>Burkholderiales</taxon>
        <taxon>Oxalobacteraceae</taxon>
        <taxon>Noviherbaspirillum</taxon>
    </lineage>
</organism>
<reference evidence="2 3" key="1">
    <citation type="submission" date="2017-05" db="EMBL/GenBank/DDBJ databases">
        <authorList>
            <person name="Varghese N."/>
            <person name="Submissions S."/>
        </authorList>
    </citation>
    <scope>NUCLEOTIDE SEQUENCE [LARGE SCALE GENOMIC DNA]</scope>
    <source>
        <strain evidence="2 3">DSM 26001</strain>
    </source>
</reference>
<protein>
    <submittedName>
        <fullName evidence="2">Predicted NAD/FAD-binding protein</fullName>
    </submittedName>
</protein>
<dbReference type="SUPFAM" id="SSF51905">
    <property type="entry name" value="FAD/NAD(P)-binding domain"/>
    <property type="match status" value="1"/>
</dbReference>
<feature type="domain" description="Amine oxidase" evidence="1">
    <location>
        <begin position="27"/>
        <end position="281"/>
    </location>
</feature>